<feature type="repeat" description="PPR" evidence="2">
    <location>
        <begin position="327"/>
        <end position="361"/>
    </location>
</feature>
<sequence length="1175" mass="129510">MAPLLLWWKNARPGFRHASPSRSLQQEQQQDMFFSHFRSYGPEEYVLQGLHLAPRKVHTCHAACCFPQDGNYHHHASSTHHGLARGIGRLISMALSVDDHCGYCLDRVHDVRSGTVAFPQMGCRSSDNSLHDENFLQTFCKSGHLDTAIDSLCLLDTAPSNRVFTFLLKLCAERKSLQQVKKVHAHILQQGMEFDITVSDHLVVALAKCGGIGDAYDLLHKLPYNSAHSWTAIIAACVDSVSAQDALHMYEKMQEVGVQPNSYTFVVLFKACSSIPDHQRGKELHSDAQKRGFLPNVFVENSLLSMYGKCGAVEESEHVFWSMLHRDVVSWNSMLAMYIQHSKGELALLLYRQMQVEGVNLDQHTLVFAIQACASLVSEDAPNNREGYLSKLAAPEIGQALHADAAKENLSSDLFVATALCGLYAKVGLEKHSESVFASLSCRDIVSWNAMLSAYIERGECEKALLLFRQMQEEGMNSNELTFVVALKACSTIAEKQDGLSGDGYTSNVIPLQIGRALHADAQRRDFITGTFFGTGLLSMYGKCGAILEAEHLFSLMLECDTVSWNILISTYIQEGQGEKALRLYRQMQEEGVHLDHHTLVSALQACGILAEKVEAFLVDGQAVKVMPLEIGQALHAAAYRKCLTSDIYVSNTLVSMYGKCGIIRKAEIVFSTQPIHDVVSWNSMLTAYIQLGLAGKALLLYKLMLEDESHPDQLTFVILLQACGILAEKEEAHASRRHKTNHIACEIGQALHEDVCKRGFASDIQVANTLVSAYGKCGKIHEAELVFVDSPWHGVVAWTAMLSAYVEQGQGERALQMYSQMQAEGMSPNHLTFMIALQACGILAEKEKALFVEGRSLKACSLEIGKALHVEVLMTGFDLEILVGTLLVTMYGKCGAIVEAENVFFASPLKDVNIWNAMLSIYVAQGKEGHAVGLYAMLKMETITVDDVTYLSILQACSETGSLEICNEIHFHLVSAGYDWISSMAATIIHTYGSCASIPEVDALFDGLPNPDVVSLTACISCHAGEESLTASEQVLEVVRLAGMKPDGVLFTLILSACSHTGLVVEGLEYFLSMNQDYGITASLRHISIMVDLLGRTGNFKKVGDLLKRMPEQDDYSFWLSLLGACRLHSNMELAKEAFSRAVKLHPEQGASYILMSNVYAEAEFQECLILTEN</sequence>
<dbReference type="FunFam" id="1.25.40.10:FF:000343">
    <property type="entry name" value="Pentatricopeptide repeat-containing protein At3g58590"/>
    <property type="match status" value="2"/>
</dbReference>
<evidence type="ECO:0000256" key="1">
    <source>
        <dbReference type="ARBA" id="ARBA00022737"/>
    </source>
</evidence>
<protein>
    <recommendedName>
        <fullName evidence="5">Pentatricopeptide repeat-containing protein</fullName>
    </recommendedName>
</protein>
<dbReference type="InterPro" id="IPR046848">
    <property type="entry name" value="E_motif"/>
</dbReference>
<evidence type="ECO:0000313" key="3">
    <source>
        <dbReference type="EMBL" id="KAI5063567.1"/>
    </source>
</evidence>
<comment type="caution">
    <text evidence="3">The sequence shown here is derived from an EMBL/GenBank/DDBJ whole genome shotgun (WGS) entry which is preliminary data.</text>
</comment>
<evidence type="ECO:0000256" key="2">
    <source>
        <dbReference type="PROSITE-ProRule" id="PRU00708"/>
    </source>
</evidence>
<dbReference type="Proteomes" id="UP000886520">
    <property type="component" value="Chromosome 21"/>
</dbReference>
<dbReference type="FunFam" id="1.25.40.10:FF:000158">
    <property type="entry name" value="pentatricopeptide repeat-containing protein At2g33680"/>
    <property type="match status" value="1"/>
</dbReference>
<proteinExistence type="predicted"/>
<dbReference type="InterPro" id="IPR046960">
    <property type="entry name" value="PPR_At4g14850-like_plant"/>
</dbReference>
<dbReference type="OrthoDB" id="1902814at2759"/>
<accession>A0A9D4U9L7</accession>
<keyword evidence="4" id="KW-1185">Reference proteome</keyword>
<feature type="repeat" description="PPR" evidence="2">
    <location>
        <begin position="678"/>
        <end position="712"/>
    </location>
</feature>
<dbReference type="GO" id="GO:0048731">
    <property type="term" value="P:system development"/>
    <property type="evidence" value="ECO:0007669"/>
    <property type="project" value="UniProtKB-ARBA"/>
</dbReference>
<keyword evidence="1" id="KW-0677">Repeat</keyword>
<feature type="repeat" description="PPR" evidence="2">
    <location>
        <begin position="226"/>
        <end position="260"/>
    </location>
</feature>
<dbReference type="AlphaFoldDB" id="A0A9D4U9L7"/>
<name>A0A9D4U9L7_ADICA</name>
<dbReference type="Pfam" id="PF20431">
    <property type="entry name" value="E_motif"/>
    <property type="match status" value="1"/>
</dbReference>
<dbReference type="Gene3D" id="1.25.40.10">
    <property type="entry name" value="Tetratricopeptide repeat domain"/>
    <property type="match status" value="8"/>
</dbReference>
<dbReference type="GO" id="GO:0009451">
    <property type="term" value="P:RNA modification"/>
    <property type="evidence" value="ECO:0007669"/>
    <property type="project" value="InterPro"/>
</dbReference>
<feature type="repeat" description="PPR" evidence="2">
    <location>
        <begin position="795"/>
        <end position="829"/>
    </location>
</feature>
<dbReference type="Pfam" id="PF01535">
    <property type="entry name" value="PPR"/>
    <property type="match status" value="4"/>
</dbReference>
<evidence type="ECO:0008006" key="5">
    <source>
        <dbReference type="Google" id="ProtNLM"/>
    </source>
</evidence>
<dbReference type="PANTHER" id="PTHR47926:SF533">
    <property type="entry name" value="DYW DOMAIN-CONTAINING PROTEIN"/>
    <property type="match status" value="1"/>
</dbReference>
<dbReference type="FunFam" id="1.25.40.10:FF:000344">
    <property type="entry name" value="Pentatricopeptide repeat-containing protein"/>
    <property type="match status" value="1"/>
</dbReference>
<dbReference type="PROSITE" id="PS51375">
    <property type="entry name" value="PPR"/>
    <property type="match status" value="6"/>
</dbReference>
<dbReference type="GO" id="GO:0003723">
    <property type="term" value="F:RNA binding"/>
    <property type="evidence" value="ECO:0007669"/>
    <property type="project" value="InterPro"/>
</dbReference>
<dbReference type="PANTHER" id="PTHR47926">
    <property type="entry name" value="PENTATRICOPEPTIDE REPEAT-CONTAINING PROTEIN"/>
    <property type="match status" value="1"/>
</dbReference>
<feature type="repeat" description="PPR" evidence="2">
    <location>
        <begin position="444"/>
        <end position="478"/>
    </location>
</feature>
<evidence type="ECO:0000313" key="4">
    <source>
        <dbReference type="Proteomes" id="UP000886520"/>
    </source>
</evidence>
<dbReference type="SUPFAM" id="SSF48452">
    <property type="entry name" value="TPR-like"/>
    <property type="match status" value="1"/>
</dbReference>
<feature type="repeat" description="PPR" evidence="2">
    <location>
        <begin position="561"/>
        <end position="595"/>
    </location>
</feature>
<dbReference type="Pfam" id="PF13041">
    <property type="entry name" value="PPR_2"/>
    <property type="match status" value="6"/>
</dbReference>
<organism evidence="3 4">
    <name type="scientific">Adiantum capillus-veneris</name>
    <name type="common">Maidenhair fern</name>
    <dbReference type="NCBI Taxonomy" id="13818"/>
    <lineage>
        <taxon>Eukaryota</taxon>
        <taxon>Viridiplantae</taxon>
        <taxon>Streptophyta</taxon>
        <taxon>Embryophyta</taxon>
        <taxon>Tracheophyta</taxon>
        <taxon>Polypodiopsida</taxon>
        <taxon>Polypodiidae</taxon>
        <taxon>Polypodiales</taxon>
        <taxon>Pteridineae</taxon>
        <taxon>Pteridaceae</taxon>
        <taxon>Vittarioideae</taxon>
        <taxon>Adiantum</taxon>
    </lineage>
</organism>
<dbReference type="EMBL" id="JABFUD020000021">
    <property type="protein sequence ID" value="KAI5063567.1"/>
    <property type="molecule type" value="Genomic_DNA"/>
</dbReference>
<dbReference type="InterPro" id="IPR002885">
    <property type="entry name" value="PPR_rpt"/>
</dbReference>
<reference evidence="3" key="1">
    <citation type="submission" date="2021-01" db="EMBL/GenBank/DDBJ databases">
        <title>Adiantum capillus-veneris genome.</title>
        <authorList>
            <person name="Fang Y."/>
            <person name="Liao Q."/>
        </authorList>
    </citation>
    <scope>NUCLEOTIDE SEQUENCE</scope>
    <source>
        <strain evidence="3">H3</strain>
        <tissue evidence="3">Leaf</tissue>
    </source>
</reference>
<dbReference type="FunFam" id="1.25.40.10:FF:000381">
    <property type="entry name" value="Pentatricopeptide repeat-containing protein"/>
    <property type="match status" value="1"/>
</dbReference>
<gene>
    <name evidence="3" type="ORF">GOP47_0022114</name>
</gene>
<dbReference type="NCBIfam" id="TIGR00756">
    <property type="entry name" value="PPR"/>
    <property type="match status" value="5"/>
</dbReference>
<dbReference type="FunFam" id="1.25.40.10:FF:000285">
    <property type="entry name" value="Pentatricopeptide repeat-containing protein, chloroplastic"/>
    <property type="match status" value="1"/>
</dbReference>
<dbReference type="InterPro" id="IPR011990">
    <property type="entry name" value="TPR-like_helical_dom_sf"/>
</dbReference>